<evidence type="ECO:0000256" key="1">
    <source>
        <dbReference type="SAM" id="SignalP"/>
    </source>
</evidence>
<dbReference type="NCBIfam" id="TIGR04131">
    <property type="entry name" value="Bac_Flav_CTERM"/>
    <property type="match status" value="1"/>
</dbReference>
<keyword evidence="1" id="KW-0732">Signal</keyword>
<accession>A0A1H7UA22</accession>
<dbReference type="RefSeq" id="WP_091411106.1">
    <property type="nucleotide sequence ID" value="NZ_FOAB01000007.1"/>
</dbReference>
<dbReference type="InterPro" id="IPR026341">
    <property type="entry name" value="T9SS_type_B"/>
</dbReference>
<dbReference type="Pfam" id="PF13585">
    <property type="entry name" value="CHU_C"/>
    <property type="match status" value="1"/>
</dbReference>
<evidence type="ECO:0000313" key="2">
    <source>
        <dbReference type="EMBL" id="SEL93853.1"/>
    </source>
</evidence>
<dbReference type="AlphaFoldDB" id="A0A1H7UA22"/>
<dbReference type="EMBL" id="FOAB01000007">
    <property type="protein sequence ID" value="SEL93853.1"/>
    <property type="molecule type" value="Genomic_DNA"/>
</dbReference>
<evidence type="ECO:0000313" key="3">
    <source>
        <dbReference type="Proteomes" id="UP000198521"/>
    </source>
</evidence>
<keyword evidence="3" id="KW-1185">Reference proteome</keyword>
<feature type="chain" id="PRO_5011737633" evidence="1">
    <location>
        <begin position="24"/>
        <end position="1241"/>
    </location>
</feature>
<name>A0A1H7UA22_AQUAM</name>
<gene>
    <name evidence="2" type="ORF">SAMN04487910_3649</name>
</gene>
<organism evidence="2 3">
    <name type="scientific">Aquimarina amphilecti</name>
    <dbReference type="NCBI Taxonomy" id="1038014"/>
    <lineage>
        <taxon>Bacteria</taxon>
        <taxon>Pseudomonadati</taxon>
        <taxon>Bacteroidota</taxon>
        <taxon>Flavobacteriia</taxon>
        <taxon>Flavobacteriales</taxon>
        <taxon>Flavobacteriaceae</taxon>
        <taxon>Aquimarina</taxon>
    </lineage>
</organism>
<proteinExistence type="predicted"/>
<dbReference type="STRING" id="1038014.SAMN04487910_3649"/>
<sequence>MSKSIPASILFLFFFIYTNFSIAQGSVCADSVGDDGADPFCSTTGIVFPNCNSSNSSCVSSSEIGPNYGCLTTQPFPAWYYLQIDDTGALTFRISQSTNEDGTGTQLDVDFICYGPFPDPVSPCTAQLTAGNTVDCSYLPDAVETMNIPAATAGDFYLVLITNFSEQPGFINFQQTGGTGSTDCSILEATLGPNQDICGSDPVVLDGTSDGAIRYEWSVFNETTMVFDIISGETSPTYTVTTTGRYQLLIEDIDGNTETDEILITFYTPPIIANTPMDLSACDDDGNGIEAFDLTQNTSIILGAQDPTEFTVTYHFTQEDAENYTGAASDNIIIDPDNFVNTVADQVIWARIGGTNQICFEIISFVLRVYENPVANVPMNIELCDNALDGDDTNGVVEFDLSNVAVEVLGTQNSVDFVVSLYESQADADAGVLGTELPNNYSNITNPQTVYARIHNTSEQSCFETTSFQLIVNPLPVVTPIVSLLQCDDDTDGISLFNLSEANTLISSNAVNEFFSYYLTEIAAINADPANQIVNFTAYSNPIPINSTVFSRIETDKGCFRTAQIDLVVSATQIPASFNLTYRVCDDVNMDNDDTNGIASFDFSDATNQVTALYPAGQVLIVTYYENLADALAEENAIIDLSNHRNEVSPFVQNLYIRVDDGSSNGCLGLGQHIRLEVAALPENNPVTDFRLCSDDPGRATFDLTEKNAEVIGSQTGTLLVSYHRTEIEAVNNTGQITGVFTNESNPQTIWVRVQSDDNNNGTADVDECFRSTISFDLQVLHNPELINPDPINLCSDQVNTVYNLTLREDQITGGATNIVLAYYESQNDVDTDNAIPNPASYMNTTLIRELIVVGRDTDNSCFSSVTLQLRTTLYDDFNISPTALETCESDQEGVGVFDLTLAVQDILNLNDADISNDLSISDYNIDYYELMQDAELGNANTISSPLAYQNVQIFNQVVYVRVDPLAMGNDCFRVIPVQLIVNALPDFTLEEEYVLCLENDGVIINLIPTDVIDTSLDDTIYDFQWYVGVTATTGNEIPGEIGAIYSPTTAGQYSVLVTNNRTMCVSVVETTVVESYPPQIEDFTVELLSGAFSDNATIEVMVGSDAIGEYEYRLDSGDWQSSPIFTRVSRGEHFVYVRDVFMCGEIELSVEFVVDYPRYFTPNGDGFHESWGIVGNDNVQINGILIFNRSGKLLKDLGSLGTWDGTYNGNLLPSSEYWFKVRYTENGIMKEFNASFSLIR</sequence>
<dbReference type="OrthoDB" id="9765926at2"/>
<reference evidence="2 3" key="1">
    <citation type="submission" date="2016-10" db="EMBL/GenBank/DDBJ databases">
        <authorList>
            <person name="de Groot N.N."/>
        </authorList>
    </citation>
    <scope>NUCLEOTIDE SEQUENCE [LARGE SCALE GENOMIC DNA]</scope>
    <source>
        <strain evidence="2 3">DSM 25232</strain>
    </source>
</reference>
<dbReference type="Proteomes" id="UP000198521">
    <property type="component" value="Unassembled WGS sequence"/>
</dbReference>
<feature type="signal peptide" evidence="1">
    <location>
        <begin position="1"/>
        <end position="23"/>
    </location>
</feature>
<protein>
    <submittedName>
        <fullName evidence="2">Gliding motility-associated C-terminal domain-containing protein</fullName>
    </submittedName>
</protein>